<reference evidence="1" key="1">
    <citation type="submission" date="2018-08" db="EMBL/GenBank/DDBJ databases">
        <title>Identification of Burkholderia cepacia strains that express a Burkholderia pseudomallei-like capsular polysaccharide.</title>
        <authorList>
            <person name="Burtnick M.N."/>
            <person name="Vongsouvath M."/>
            <person name="Newton P."/>
            <person name="Wuthiekanun V."/>
            <person name="Limmathurotsakul D."/>
            <person name="Brett P.J."/>
            <person name="Chantratita N."/>
            <person name="Dance D.A."/>
        </authorList>
    </citation>
    <scope>NUCLEOTIDE SEQUENCE</scope>
    <source>
        <strain evidence="1">SBXCC001</strain>
    </source>
</reference>
<comment type="caution">
    <text evidence="1">The sequence shown here is derived from an EMBL/GenBank/DDBJ whole genome shotgun (WGS) entry which is preliminary data.</text>
</comment>
<evidence type="ECO:0000313" key="2">
    <source>
        <dbReference type="Proteomes" id="UP001272137"/>
    </source>
</evidence>
<dbReference type="AlphaFoldDB" id="A0AAW9CW55"/>
<gene>
    <name evidence="1" type="ORF">C7S16_5142</name>
</gene>
<accession>A0AAW9CW55</accession>
<protein>
    <submittedName>
        <fullName evidence="1">Uncharacterized protein</fullName>
    </submittedName>
</protein>
<sequence length="64" mass="7069">MELGLVAHGGTQIHYEGASLYVEETAMPAALELALWRHLAKKYGRDIDVTTMSSSAREYSIVDD</sequence>
<dbReference type="Proteomes" id="UP001272137">
    <property type="component" value="Unassembled WGS sequence"/>
</dbReference>
<evidence type="ECO:0000313" key="1">
    <source>
        <dbReference type="EMBL" id="MDW9253333.1"/>
    </source>
</evidence>
<proteinExistence type="predicted"/>
<dbReference type="EMBL" id="QXCT01000001">
    <property type="protein sequence ID" value="MDW9253333.1"/>
    <property type="molecule type" value="Genomic_DNA"/>
</dbReference>
<name>A0AAW9CW55_BURTH</name>
<organism evidence="1 2">
    <name type="scientific">Burkholderia thailandensis</name>
    <dbReference type="NCBI Taxonomy" id="57975"/>
    <lineage>
        <taxon>Bacteria</taxon>
        <taxon>Pseudomonadati</taxon>
        <taxon>Pseudomonadota</taxon>
        <taxon>Betaproteobacteria</taxon>
        <taxon>Burkholderiales</taxon>
        <taxon>Burkholderiaceae</taxon>
        <taxon>Burkholderia</taxon>
        <taxon>pseudomallei group</taxon>
    </lineage>
</organism>